<feature type="transmembrane region" description="Helical" evidence="5">
    <location>
        <begin position="235"/>
        <end position="257"/>
    </location>
</feature>
<dbReference type="PANTHER" id="PTHR43027:SF1">
    <property type="entry name" value="DOXORUBICIN RESISTANCE ABC TRANSPORTER PERMEASE PROTEIN DRRC-RELATED"/>
    <property type="match status" value="1"/>
</dbReference>
<dbReference type="Proteomes" id="UP000618754">
    <property type="component" value="Unassembled WGS sequence"/>
</dbReference>
<keyword evidence="8" id="KW-1185">Reference proteome</keyword>
<evidence type="ECO:0000313" key="8">
    <source>
        <dbReference type="Proteomes" id="UP000618754"/>
    </source>
</evidence>
<feature type="transmembrane region" description="Helical" evidence="5">
    <location>
        <begin position="269"/>
        <end position="293"/>
    </location>
</feature>
<proteinExistence type="predicted"/>
<organism evidence="7 8">
    <name type="scientific">Mucilaginibacter rigui</name>
    <dbReference type="NCBI Taxonomy" id="534635"/>
    <lineage>
        <taxon>Bacteria</taxon>
        <taxon>Pseudomonadati</taxon>
        <taxon>Bacteroidota</taxon>
        <taxon>Sphingobacteriia</taxon>
        <taxon>Sphingobacteriales</taxon>
        <taxon>Sphingobacteriaceae</taxon>
        <taxon>Mucilaginibacter</taxon>
    </lineage>
</organism>
<keyword evidence="4 5" id="KW-0472">Membrane</keyword>
<evidence type="ECO:0000256" key="4">
    <source>
        <dbReference type="ARBA" id="ARBA00023136"/>
    </source>
</evidence>
<reference evidence="7 8" key="1">
    <citation type="submission" date="2020-09" db="EMBL/GenBank/DDBJ databases">
        <title>Novel species of Mucilaginibacter isolated from a glacier on the Tibetan Plateau.</title>
        <authorList>
            <person name="Liu Q."/>
            <person name="Xin Y.-H."/>
        </authorList>
    </citation>
    <scope>NUCLEOTIDE SEQUENCE [LARGE SCALE GENOMIC DNA]</scope>
    <source>
        <strain evidence="7 8">CGMCC 1.13878</strain>
    </source>
</reference>
<evidence type="ECO:0000256" key="3">
    <source>
        <dbReference type="ARBA" id="ARBA00022989"/>
    </source>
</evidence>
<evidence type="ECO:0000256" key="5">
    <source>
        <dbReference type="SAM" id="Phobius"/>
    </source>
</evidence>
<feature type="transmembrane region" description="Helical" evidence="5">
    <location>
        <begin position="305"/>
        <end position="327"/>
    </location>
</feature>
<dbReference type="Pfam" id="PF12698">
    <property type="entry name" value="ABC2_membrane_3"/>
    <property type="match status" value="1"/>
</dbReference>
<evidence type="ECO:0000313" key="7">
    <source>
        <dbReference type="EMBL" id="MBD1383835.1"/>
    </source>
</evidence>
<accession>A0ABR7X2N1</accession>
<feature type="domain" description="ABC transmembrane type-2" evidence="6">
    <location>
        <begin position="152"/>
        <end position="381"/>
    </location>
</feature>
<comment type="subcellular location">
    <subcellularLocation>
        <location evidence="1">Membrane</location>
        <topology evidence="1">Multi-pass membrane protein</topology>
    </subcellularLocation>
</comment>
<evidence type="ECO:0000256" key="2">
    <source>
        <dbReference type="ARBA" id="ARBA00022692"/>
    </source>
</evidence>
<sequence length="381" mass="41474">MKYSNTRATLAIAKASFRSILRSPSAVVFSLAFPLIFILVFANIGGGGVKVDVGVVKGTDTLSIIYKAIQKTTIVNLVTDQTAEEMKQNLSKGSLDAIINIKTDGNNGWTIYPPSAGRPQKSPFAIDVQYTSSSQKGSILKSVLSNIIYQINEVFQKQVDGKLGVFSPVELKETIVTGREYKYIDFILPGQLGFSLLSSGVFGTAFVFIGLRLTLVIKRFFATPVKRYSIVLGEAIARIVFSLLGALFIIMVGHYAFGFTLIHGVVTVLNMLVLCAIGLIIFMGFGFTISGIAKNESTVPPLSNIITLPQFLLSGTFFSITAFPTWLQYVSNALPLTHLNNAMRKVAFEGAGLGDVTHQLFILLIWGIGIYAVAVKTFKWE</sequence>
<keyword evidence="3 5" id="KW-1133">Transmembrane helix</keyword>
<evidence type="ECO:0000259" key="6">
    <source>
        <dbReference type="PROSITE" id="PS51012"/>
    </source>
</evidence>
<dbReference type="InterPro" id="IPR052902">
    <property type="entry name" value="ABC-2_transporter"/>
</dbReference>
<gene>
    <name evidence="7" type="ORF">IDJ75_00975</name>
</gene>
<dbReference type="PROSITE" id="PS51012">
    <property type="entry name" value="ABC_TM2"/>
    <property type="match status" value="1"/>
</dbReference>
<dbReference type="InterPro" id="IPR047817">
    <property type="entry name" value="ABC2_TM_bact-type"/>
</dbReference>
<name>A0ABR7X2N1_9SPHI</name>
<keyword evidence="2 5" id="KW-0812">Transmembrane</keyword>
<evidence type="ECO:0000256" key="1">
    <source>
        <dbReference type="ARBA" id="ARBA00004141"/>
    </source>
</evidence>
<protein>
    <submittedName>
        <fullName evidence="7">ABC transporter permease</fullName>
    </submittedName>
</protein>
<feature type="transmembrane region" description="Helical" evidence="5">
    <location>
        <begin position="20"/>
        <end position="42"/>
    </location>
</feature>
<dbReference type="RefSeq" id="WP_191173751.1">
    <property type="nucleotide sequence ID" value="NZ_JACWMW010000001.1"/>
</dbReference>
<dbReference type="InterPro" id="IPR013525">
    <property type="entry name" value="ABC2_TM"/>
</dbReference>
<comment type="caution">
    <text evidence="7">The sequence shown here is derived from an EMBL/GenBank/DDBJ whole genome shotgun (WGS) entry which is preliminary data.</text>
</comment>
<feature type="transmembrane region" description="Helical" evidence="5">
    <location>
        <begin position="192"/>
        <end position="215"/>
    </location>
</feature>
<feature type="transmembrane region" description="Helical" evidence="5">
    <location>
        <begin position="360"/>
        <end position="378"/>
    </location>
</feature>
<dbReference type="PANTHER" id="PTHR43027">
    <property type="entry name" value="DOXORUBICIN RESISTANCE ABC TRANSPORTER PERMEASE PROTEIN DRRC-RELATED"/>
    <property type="match status" value="1"/>
</dbReference>
<dbReference type="EMBL" id="JACWMW010000001">
    <property type="protein sequence ID" value="MBD1383835.1"/>
    <property type="molecule type" value="Genomic_DNA"/>
</dbReference>